<dbReference type="InterPro" id="IPR000719">
    <property type="entry name" value="Prot_kinase_dom"/>
</dbReference>
<evidence type="ECO:0000313" key="4">
    <source>
        <dbReference type="Proteomes" id="UP000290289"/>
    </source>
</evidence>
<feature type="domain" description="Protein kinase" evidence="2">
    <location>
        <begin position="26"/>
        <end position="289"/>
    </location>
</feature>
<evidence type="ECO:0000259" key="2">
    <source>
        <dbReference type="PROSITE" id="PS50011"/>
    </source>
</evidence>
<dbReference type="GO" id="GO:1902456">
    <property type="term" value="P:regulation of stomatal opening"/>
    <property type="evidence" value="ECO:0007669"/>
    <property type="project" value="TreeGrafter"/>
</dbReference>
<dbReference type="InterPro" id="IPR047173">
    <property type="entry name" value="STRAD_A/B-like"/>
</dbReference>
<dbReference type="PANTHER" id="PTHR48014:SF7">
    <property type="entry name" value="SERINE_THREONINE-PROTEIN KINASE BLUS1"/>
    <property type="match status" value="1"/>
</dbReference>
<evidence type="ECO:0000256" key="1">
    <source>
        <dbReference type="ARBA" id="ARBA00008874"/>
    </source>
</evidence>
<dbReference type="EMBL" id="RDQH01000327">
    <property type="protein sequence ID" value="RXI07475.1"/>
    <property type="molecule type" value="Genomic_DNA"/>
</dbReference>
<sequence length="536" mass="59114">MATSSSSPSHQEDPQKVQFPLDSAAYENLQEIGSGDKVFVYKAVCVPMNSAIVAIKSVDLNQSAAHFESKLRDTKTLSLSHPNILGDHCSFTTAERRLWVVMPFMTFGSLQSVIIAPSAFPEGLPEPCIAVVLKETLNALSYLHGHGRFHGDIKPGNILVDSDGSVKLADFGVSSSFYDADFSTEANDSTRPYWVAPGGGGCKADIWAFGITALELALGGPPLSGLPLLLGTQIMKVKNRFRLADYENIIKDFRNQKYSAAFKDLVGSCLDRDPEKRPAAEALLKHPFFHDCGGKDYLVGTVLPHLESVEERFKKRSRGLAHVLGKVDYEEVRGEDMGFEGWNFNVDDFVFNPVFSIASSSTPSSESSDGIEFRLSACVRRLAKQLQIVMMTTGELKGAIEARIEEPVEIWMMKNALEKEKEDIMELQIKLREFVLNPIYPAGLYTTVYSTSSFPADGGNARLVRLLVESLVKLVRIAGKLEIQIKNLMSIIDEELGGGGEVEALKRKLESEHRTCLGFQVALELIKLSLDPNERD</sequence>
<comment type="caution">
    <text evidence="3">The sequence shown here is derived from an EMBL/GenBank/DDBJ whole genome shotgun (WGS) entry which is preliminary data.</text>
</comment>
<name>A0A498KP59_MALDO</name>
<comment type="similarity">
    <text evidence="1">Belongs to the protein kinase superfamily. STE Ser/Thr protein kinase family. STE20 subfamily.</text>
</comment>
<dbReference type="PANTHER" id="PTHR48014">
    <property type="entry name" value="SERINE/THREONINE-PROTEIN KINASE FRAY2"/>
    <property type="match status" value="1"/>
</dbReference>
<reference evidence="3 4" key="1">
    <citation type="submission" date="2018-10" db="EMBL/GenBank/DDBJ databases">
        <title>A high-quality apple genome assembly.</title>
        <authorList>
            <person name="Hu J."/>
        </authorList>
    </citation>
    <scope>NUCLEOTIDE SEQUENCE [LARGE SCALE GENOMIC DNA]</scope>
    <source>
        <strain evidence="4">cv. HFTH1</strain>
        <tissue evidence="3">Young leaf</tissue>
    </source>
</reference>
<dbReference type="GO" id="GO:0043539">
    <property type="term" value="F:protein serine/threonine kinase activator activity"/>
    <property type="evidence" value="ECO:0007669"/>
    <property type="project" value="InterPro"/>
</dbReference>
<organism evidence="3 4">
    <name type="scientific">Malus domestica</name>
    <name type="common">Apple</name>
    <name type="synonym">Pyrus malus</name>
    <dbReference type="NCBI Taxonomy" id="3750"/>
    <lineage>
        <taxon>Eukaryota</taxon>
        <taxon>Viridiplantae</taxon>
        <taxon>Streptophyta</taxon>
        <taxon>Embryophyta</taxon>
        <taxon>Tracheophyta</taxon>
        <taxon>Spermatophyta</taxon>
        <taxon>Magnoliopsida</taxon>
        <taxon>eudicotyledons</taxon>
        <taxon>Gunneridae</taxon>
        <taxon>Pentapetalae</taxon>
        <taxon>rosids</taxon>
        <taxon>fabids</taxon>
        <taxon>Rosales</taxon>
        <taxon>Rosaceae</taxon>
        <taxon>Amygdaloideae</taxon>
        <taxon>Maleae</taxon>
        <taxon>Malus</taxon>
    </lineage>
</organism>
<dbReference type="AlphaFoldDB" id="A0A498KP59"/>
<dbReference type="InterPro" id="IPR011009">
    <property type="entry name" value="Kinase-like_dom_sf"/>
</dbReference>
<dbReference type="PROSITE" id="PS50011">
    <property type="entry name" value="PROTEIN_KINASE_DOM"/>
    <property type="match status" value="1"/>
</dbReference>
<dbReference type="GO" id="GO:0004672">
    <property type="term" value="F:protein kinase activity"/>
    <property type="evidence" value="ECO:0007669"/>
    <property type="project" value="InterPro"/>
</dbReference>
<dbReference type="SUPFAM" id="SSF56112">
    <property type="entry name" value="Protein kinase-like (PK-like)"/>
    <property type="match status" value="1"/>
</dbReference>
<keyword evidence="4" id="KW-1185">Reference proteome</keyword>
<dbReference type="SMART" id="SM00220">
    <property type="entry name" value="S_TKc"/>
    <property type="match status" value="1"/>
</dbReference>
<protein>
    <recommendedName>
        <fullName evidence="2">Protein kinase domain-containing protein</fullName>
    </recommendedName>
</protein>
<dbReference type="Proteomes" id="UP000290289">
    <property type="component" value="Chromosome 1"/>
</dbReference>
<evidence type="ECO:0000313" key="3">
    <source>
        <dbReference type="EMBL" id="RXI07475.1"/>
    </source>
</evidence>
<proteinExistence type="inferred from homology"/>
<dbReference type="Gene3D" id="3.30.200.20">
    <property type="entry name" value="Phosphorylase Kinase, domain 1"/>
    <property type="match status" value="1"/>
</dbReference>
<dbReference type="Pfam" id="PF00069">
    <property type="entry name" value="Pkinase"/>
    <property type="match status" value="1"/>
</dbReference>
<gene>
    <name evidence="3" type="ORF">DVH24_005248</name>
</gene>
<dbReference type="Gene3D" id="1.10.510.10">
    <property type="entry name" value="Transferase(Phosphotransferase) domain 1"/>
    <property type="match status" value="1"/>
</dbReference>
<dbReference type="STRING" id="3750.A0A498KP59"/>
<accession>A0A498KP59</accession>
<dbReference type="GO" id="GO:0005524">
    <property type="term" value="F:ATP binding"/>
    <property type="evidence" value="ECO:0007669"/>
    <property type="project" value="InterPro"/>
</dbReference>